<dbReference type="AlphaFoldDB" id="A0A804HRT0"/>
<feature type="domain" description="DUF6817" evidence="1">
    <location>
        <begin position="46"/>
        <end position="131"/>
    </location>
</feature>
<reference evidence="3" key="2">
    <citation type="submission" date="2021-05" db="UniProtKB">
        <authorList>
            <consortium name="EnsemblPlants"/>
        </authorList>
    </citation>
    <scope>IDENTIFICATION</scope>
    <source>
        <strain evidence="3">subsp. malaccensis</strain>
    </source>
</reference>
<protein>
    <submittedName>
        <fullName evidence="2">(wild Malaysian banana) hypothetical protein</fullName>
    </submittedName>
</protein>
<name>A0A804HRT0_MUSAM</name>
<organism evidence="3 4">
    <name type="scientific">Musa acuminata subsp. malaccensis</name>
    <name type="common">Wild banana</name>
    <name type="synonym">Musa malaccensis</name>
    <dbReference type="NCBI Taxonomy" id="214687"/>
    <lineage>
        <taxon>Eukaryota</taxon>
        <taxon>Viridiplantae</taxon>
        <taxon>Streptophyta</taxon>
        <taxon>Embryophyta</taxon>
        <taxon>Tracheophyta</taxon>
        <taxon>Spermatophyta</taxon>
        <taxon>Magnoliopsida</taxon>
        <taxon>Liliopsida</taxon>
        <taxon>Zingiberales</taxon>
        <taxon>Musaceae</taxon>
        <taxon>Musa</taxon>
    </lineage>
</organism>
<dbReference type="Proteomes" id="UP000012960">
    <property type="component" value="Unplaced"/>
</dbReference>
<evidence type="ECO:0000259" key="1">
    <source>
        <dbReference type="Pfam" id="PF20680"/>
    </source>
</evidence>
<dbReference type="OMA" id="NEDEPWR"/>
<evidence type="ECO:0000313" key="4">
    <source>
        <dbReference type="Proteomes" id="UP000012960"/>
    </source>
</evidence>
<dbReference type="InParanoid" id="A0A804HRT0"/>
<keyword evidence="4" id="KW-1185">Reference proteome</keyword>
<dbReference type="InterPro" id="IPR011990">
    <property type="entry name" value="TPR-like_helical_dom_sf"/>
</dbReference>
<dbReference type="OrthoDB" id="2306007at2759"/>
<gene>
    <name evidence="2" type="ORF">GSMUA_292440.1</name>
</gene>
<accession>A0A804HRT0</accession>
<evidence type="ECO:0000313" key="2">
    <source>
        <dbReference type="EMBL" id="CAG1858949.1"/>
    </source>
</evidence>
<dbReference type="Pfam" id="PF20680">
    <property type="entry name" value="DUF6817"/>
    <property type="match status" value="1"/>
</dbReference>
<evidence type="ECO:0000313" key="3">
    <source>
        <dbReference type="EnsemblPlants" id="Ma01_p08630.1"/>
    </source>
</evidence>
<reference evidence="2" key="1">
    <citation type="submission" date="2021-03" db="EMBL/GenBank/DDBJ databases">
        <authorList>
            <consortium name="Genoscope - CEA"/>
            <person name="William W."/>
        </authorList>
    </citation>
    <scope>NUCLEOTIDE SEQUENCE</scope>
    <source>
        <strain evidence="2">Doubled-haploid Pahang</strain>
    </source>
</reference>
<dbReference type="EnsemblPlants" id="Ma01_t08630.1">
    <property type="protein sequence ID" value="Ma01_p08630.1"/>
    <property type="gene ID" value="Ma01_g08630"/>
</dbReference>
<dbReference type="FunCoup" id="A0A804HRT0">
    <property type="interactions" value="755"/>
</dbReference>
<proteinExistence type="predicted"/>
<sequence length="435" mass="49457">MPSYNSSSPSTVPHKRDLPALLEAARPFLREELDKVDPDLPSLVTVLRSAGAGECYHKHGSFLAHLTDVYRILKLWCAPDAVARCGLYHSAYSNSYVNLAIFDPSTGRDRVRGIIGGPAERLVHLFCVVPRQTLIHDDLLFRYSDDELVEHLERSEASLRAAKERGAFDESEPWRRKLRSLVPAEGMIVKHIRTGEDTVVPRRVVATFLLMTIADFSDQYMDFQDKLFENENGRLELNGNAWTALWPGTGKPGLYMNSLSRMGALYTLIAREEEIYLEERKRMSRDEGLPMPGREEEMELMIPPVFDNCTKVLEAKDQTVGRDYYWEAICGDWEKEGEKGWEKVEGLLGESIRRNPFVGEPHLVLGQVYMNQGKYEEAEAAAGKGLRLLLEWGSSWDKRMSWEGWVAWGRVLSAKAKEKTWPHSSWGIANLGLVR</sequence>
<dbReference type="PANTHER" id="PTHR37391:SF12">
    <property type="entry name" value="OS02G0828500 PROTEIN"/>
    <property type="match status" value="1"/>
</dbReference>
<dbReference type="SUPFAM" id="SSF48452">
    <property type="entry name" value="TPR-like"/>
    <property type="match status" value="1"/>
</dbReference>
<dbReference type="EMBL" id="HG996466">
    <property type="protein sequence ID" value="CAG1858949.1"/>
    <property type="molecule type" value="Genomic_DNA"/>
</dbReference>
<dbReference type="InterPro" id="IPR049202">
    <property type="entry name" value="DUF6817"/>
</dbReference>
<dbReference type="PANTHER" id="PTHR37391">
    <property type="entry name" value="E3 UBIQUITIN-PROTEIN LIGASE"/>
    <property type="match status" value="1"/>
</dbReference>
<dbReference type="Gramene" id="Ma01_t08630.1">
    <property type="protein sequence ID" value="Ma01_p08630.1"/>
    <property type="gene ID" value="Ma01_g08630"/>
</dbReference>